<dbReference type="Gene3D" id="2.60.300.12">
    <property type="entry name" value="HesB-like domain"/>
    <property type="match status" value="1"/>
</dbReference>
<dbReference type="Pfam" id="PF01521">
    <property type="entry name" value="Fe-S_biosyn"/>
    <property type="match status" value="1"/>
</dbReference>
<dbReference type="EMBL" id="CP147251">
    <property type="protein sequence ID" value="WYJ76152.1"/>
    <property type="molecule type" value="Genomic_DNA"/>
</dbReference>
<feature type="domain" description="Core" evidence="1">
    <location>
        <begin position="1"/>
        <end position="115"/>
    </location>
</feature>
<reference evidence="2 3" key="1">
    <citation type="submission" date="2024-03" db="EMBL/GenBank/DDBJ databases">
        <title>The Genome Sequence of Enterococcus sp. DIV2402.</title>
        <authorList>
            <consortium name="The Broad Institute Genomics Platform"/>
            <consortium name="The Broad Institute Microbial Omics Core"/>
            <consortium name="The Broad Institute Genomic Center for Infectious Diseases"/>
            <person name="Earl A."/>
            <person name="Manson A."/>
            <person name="Gilmore M."/>
            <person name="Schwartman J."/>
            <person name="Shea T."/>
            <person name="Abouelleil A."/>
            <person name="Cao P."/>
            <person name="Chapman S."/>
            <person name="Cusick C."/>
            <person name="Young S."/>
            <person name="Neafsey D."/>
            <person name="Nusbaum C."/>
            <person name="Birren B."/>
        </authorList>
    </citation>
    <scope>NUCLEOTIDE SEQUENCE [LARGE SCALE GENOMIC DNA]</scope>
    <source>
        <strain evidence="2 3">DIV2402</strain>
    </source>
</reference>
<name>A0ABZ2SKY4_9ENTE</name>
<evidence type="ECO:0000313" key="2">
    <source>
        <dbReference type="EMBL" id="WYJ76152.1"/>
    </source>
</evidence>
<dbReference type="SUPFAM" id="SSF89360">
    <property type="entry name" value="HesB-like domain"/>
    <property type="match status" value="1"/>
</dbReference>
<dbReference type="InterPro" id="IPR000361">
    <property type="entry name" value="ATAP_core_dom"/>
</dbReference>
<evidence type="ECO:0000313" key="3">
    <source>
        <dbReference type="Proteomes" id="UP000664701"/>
    </source>
</evidence>
<protein>
    <recommendedName>
        <fullName evidence="1">Core domain-containing protein</fullName>
    </recommendedName>
</protein>
<dbReference type="RefSeq" id="WP_207942169.1">
    <property type="nucleotide sequence ID" value="NZ_CP147251.1"/>
</dbReference>
<keyword evidence="3" id="KW-1185">Reference proteome</keyword>
<sequence>MKLQVTREAQEKMNAIRQEGDRILLDFEDAIGPFVEAGASCQLYPNFRVLFVPKEFPESELAVYDDRVETELGIVYIKSTSERYLDNETKISIESAYQRMQLVSDSGVLAANVPMKRIELKEGKINEQISYRNGSSC</sequence>
<proteinExistence type="predicted"/>
<evidence type="ECO:0000259" key="1">
    <source>
        <dbReference type="Pfam" id="PF01521"/>
    </source>
</evidence>
<organism evidence="2 3">
    <name type="scientific">Candidatus Enterococcus lowellii</name>
    <dbReference type="NCBI Taxonomy" id="2230877"/>
    <lineage>
        <taxon>Bacteria</taxon>
        <taxon>Bacillati</taxon>
        <taxon>Bacillota</taxon>
        <taxon>Bacilli</taxon>
        <taxon>Lactobacillales</taxon>
        <taxon>Enterococcaceae</taxon>
        <taxon>Enterococcus</taxon>
    </lineage>
</organism>
<accession>A0ABZ2SKY4</accession>
<dbReference type="Proteomes" id="UP000664701">
    <property type="component" value="Chromosome"/>
</dbReference>
<gene>
    <name evidence="2" type="ORF">DOK78_000769</name>
</gene>
<dbReference type="InterPro" id="IPR035903">
    <property type="entry name" value="HesB-like_dom_sf"/>
</dbReference>